<evidence type="ECO:0000313" key="2">
    <source>
        <dbReference type="EMBL" id="KAG7340404.1"/>
    </source>
</evidence>
<dbReference type="InterPro" id="IPR004127">
    <property type="entry name" value="Prefoldin_subunit_alpha"/>
</dbReference>
<dbReference type="GO" id="GO:0006457">
    <property type="term" value="P:protein folding"/>
    <property type="evidence" value="ECO:0007669"/>
    <property type="project" value="InterPro"/>
</dbReference>
<dbReference type="GO" id="GO:0005737">
    <property type="term" value="C:cytoplasm"/>
    <property type="evidence" value="ECO:0007669"/>
    <property type="project" value="TreeGrafter"/>
</dbReference>
<comment type="caution">
    <text evidence="2">The sequence shown here is derived from an EMBL/GenBank/DDBJ whole genome shotgun (WGS) entry which is preliminary data.</text>
</comment>
<keyword evidence="1" id="KW-0175">Coiled coil</keyword>
<dbReference type="PANTHER" id="PTHR12674:SF2">
    <property type="entry name" value="PREFOLDIN SUBUNIT 5"/>
    <property type="match status" value="1"/>
</dbReference>
<accession>A0A9K3KBS3</accession>
<organism evidence="2 3">
    <name type="scientific">Nitzschia inconspicua</name>
    <dbReference type="NCBI Taxonomy" id="303405"/>
    <lineage>
        <taxon>Eukaryota</taxon>
        <taxon>Sar</taxon>
        <taxon>Stramenopiles</taxon>
        <taxon>Ochrophyta</taxon>
        <taxon>Bacillariophyta</taxon>
        <taxon>Bacillariophyceae</taxon>
        <taxon>Bacillariophycidae</taxon>
        <taxon>Bacillariales</taxon>
        <taxon>Bacillariaceae</taxon>
        <taxon>Nitzschia</taxon>
    </lineage>
</organism>
<dbReference type="GO" id="GO:1990113">
    <property type="term" value="P:RNA polymerase I assembly"/>
    <property type="evidence" value="ECO:0007669"/>
    <property type="project" value="TreeGrafter"/>
</dbReference>
<dbReference type="GO" id="GO:1990114">
    <property type="term" value="P:RNA polymerase II core complex assembly"/>
    <property type="evidence" value="ECO:0007669"/>
    <property type="project" value="TreeGrafter"/>
</dbReference>
<evidence type="ECO:0000256" key="1">
    <source>
        <dbReference type="SAM" id="Coils"/>
    </source>
</evidence>
<keyword evidence="3" id="KW-1185">Reference proteome</keyword>
<reference evidence="2" key="1">
    <citation type="journal article" date="2021" name="Sci. Rep.">
        <title>Diploid genomic architecture of Nitzschia inconspicua, an elite biomass production diatom.</title>
        <authorList>
            <person name="Oliver A."/>
            <person name="Podell S."/>
            <person name="Pinowska A."/>
            <person name="Traller J.C."/>
            <person name="Smith S.R."/>
            <person name="McClure R."/>
            <person name="Beliaev A."/>
            <person name="Bohutskyi P."/>
            <person name="Hill E.A."/>
            <person name="Rabines A."/>
            <person name="Zheng H."/>
            <person name="Allen L.Z."/>
            <person name="Kuo A."/>
            <person name="Grigoriev I.V."/>
            <person name="Allen A.E."/>
            <person name="Hazlebeck D."/>
            <person name="Allen E.E."/>
        </authorList>
    </citation>
    <scope>NUCLEOTIDE SEQUENCE</scope>
    <source>
        <strain evidence="2">Hildebrandi</strain>
    </source>
</reference>
<dbReference type="Pfam" id="PF02996">
    <property type="entry name" value="Prefoldin"/>
    <property type="match status" value="1"/>
</dbReference>
<feature type="coiled-coil region" evidence="1">
    <location>
        <begin position="21"/>
        <end position="55"/>
    </location>
</feature>
<dbReference type="OrthoDB" id="10267474at2759"/>
<dbReference type="GO" id="GO:0016272">
    <property type="term" value="C:prefoldin complex"/>
    <property type="evidence" value="ECO:0007669"/>
    <property type="project" value="InterPro"/>
</dbReference>
<sequence length="190" mass="20335">MSSSTAPGATGNTINLDAMSLDQLQQLSQEQESRLQALTQRYAQLRAAAARLHASQNAINELSPNTDGKTVMVPLTESVYVPGTLKDPDQLLVEIGTGFYVEKTSKQTNDFLARKLKLVDANSENITVAVQTLQSNLSSIQQAMQGKLLEIRARQQGQRLRQQAESGDVVAAAAAAAAGLDANNNVEQVA</sequence>
<reference evidence="2" key="2">
    <citation type="submission" date="2021-04" db="EMBL/GenBank/DDBJ databases">
        <authorList>
            <person name="Podell S."/>
        </authorList>
    </citation>
    <scope>NUCLEOTIDE SEQUENCE</scope>
    <source>
        <strain evidence="2">Hildebrandi</strain>
    </source>
</reference>
<dbReference type="GO" id="GO:0051082">
    <property type="term" value="F:unfolded protein binding"/>
    <property type="evidence" value="ECO:0007669"/>
    <property type="project" value="InterPro"/>
</dbReference>
<dbReference type="PANTHER" id="PTHR12674">
    <property type="entry name" value="PREFOLDIN SUBUNIT 5"/>
    <property type="match status" value="1"/>
</dbReference>
<gene>
    <name evidence="2" type="ORF">IV203_023947</name>
</gene>
<dbReference type="Proteomes" id="UP000693970">
    <property type="component" value="Unassembled WGS sequence"/>
</dbReference>
<dbReference type="AlphaFoldDB" id="A0A9K3KBS3"/>
<name>A0A9K3KBS3_9STRA</name>
<dbReference type="CDD" id="cd23157">
    <property type="entry name" value="Prefoldin_5"/>
    <property type="match status" value="1"/>
</dbReference>
<dbReference type="NCBIfam" id="TIGR00293">
    <property type="entry name" value="prefoldin subunit alpha"/>
    <property type="match status" value="1"/>
</dbReference>
<dbReference type="GO" id="GO:1990115">
    <property type="term" value="P:RNA polymerase III assembly"/>
    <property type="evidence" value="ECO:0007669"/>
    <property type="project" value="TreeGrafter"/>
</dbReference>
<dbReference type="EMBL" id="JAGRRH010000027">
    <property type="protein sequence ID" value="KAG7340404.1"/>
    <property type="molecule type" value="Genomic_DNA"/>
</dbReference>
<protein>
    <submittedName>
        <fullName evidence="2">Prefoldin, alpha subunit</fullName>
    </submittedName>
</protein>
<dbReference type="InterPro" id="IPR011599">
    <property type="entry name" value="PFD_alpha_archaea"/>
</dbReference>
<proteinExistence type="predicted"/>
<evidence type="ECO:0000313" key="3">
    <source>
        <dbReference type="Proteomes" id="UP000693970"/>
    </source>
</evidence>